<organism evidence="1">
    <name type="scientific">Oryza barthii</name>
    <dbReference type="NCBI Taxonomy" id="65489"/>
    <lineage>
        <taxon>Eukaryota</taxon>
        <taxon>Viridiplantae</taxon>
        <taxon>Streptophyta</taxon>
        <taxon>Embryophyta</taxon>
        <taxon>Tracheophyta</taxon>
        <taxon>Spermatophyta</taxon>
        <taxon>Magnoliopsida</taxon>
        <taxon>Liliopsida</taxon>
        <taxon>Poales</taxon>
        <taxon>Poaceae</taxon>
        <taxon>BOP clade</taxon>
        <taxon>Oryzoideae</taxon>
        <taxon>Oryzeae</taxon>
        <taxon>Oryzinae</taxon>
        <taxon>Oryza</taxon>
    </lineage>
</organism>
<dbReference type="AlphaFoldDB" id="A0A0D3H4K4"/>
<accession>A0A0D3H4K4</accession>
<reference evidence="1" key="2">
    <citation type="submission" date="2015-03" db="UniProtKB">
        <authorList>
            <consortium name="EnsemblPlants"/>
        </authorList>
    </citation>
    <scope>IDENTIFICATION</scope>
</reference>
<name>A0A0D3H4K4_9ORYZ</name>
<dbReference type="Proteomes" id="UP000026960">
    <property type="component" value="Chromosome 9"/>
</dbReference>
<sequence length="188" mass="20802">MQRLAFGSVRLHRLSVDLLRGPVCSIADSTCKSAGHRMILTAARSSTLSARLSFITEGHHNLEKHCSTSSQVDNNKSVKQIISVHDNYCSSMTGSLLKAFNFGNHSGLYLNNYFSYLNCTFKAPPLHDCQTACTAKPTNRLGSRVTVASDSEELREWRRRKRMDRAATPPHFTVSMCPAVDHLTMAAG</sequence>
<dbReference type="EnsemblPlants" id="OBART09G03470.2">
    <property type="protein sequence ID" value="OBART09G03470.2"/>
    <property type="gene ID" value="OBART09G03470"/>
</dbReference>
<protein>
    <submittedName>
        <fullName evidence="1">Uncharacterized protein</fullName>
    </submittedName>
</protein>
<dbReference type="Gramene" id="OBART09G03470.2">
    <property type="protein sequence ID" value="OBART09G03470.2"/>
    <property type="gene ID" value="OBART09G03470"/>
</dbReference>
<reference evidence="1" key="1">
    <citation type="journal article" date="2009" name="Rice">
        <title>De Novo Next Generation Sequencing of Plant Genomes.</title>
        <authorList>
            <person name="Rounsley S."/>
            <person name="Marri P.R."/>
            <person name="Yu Y."/>
            <person name="He R."/>
            <person name="Sisneros N."/>
            <person name="Goicoechea J.L."/>
            <person name="Lee S.J."/>
            <person name="Angelova A."/>
            <person name="Kudrna D."/>
            <person name="Luo M."/>
            <person name="Affourtit J."/>
            <person name="Desany B."/>
            <person name="Knight J."/>
            <person name="Niazi F."/>
            <person name="Egholm M."/>
            <person name="Wing R.A."/>
        </authorList>
    </citation>
    <scope>NUCLEOTIDE SEQUENCE [LARGE SCALE GENOMIC DNA]</scope>
    <source>
        <strain evidence="1">cv. IRGC 105608</strain>
    </source>
</reference>
<keyword evidence="2" id="KW-1185">Reference proteome</keyword>
<proteinExistence type="predicted"/>
<evidence type="ECO:0000313" key="2">
    <source>
        <dbReference type="Proteomes" id="UP000026960"/>
    </source>
</evidence>
<evidence type="ECO:0000313" key="1">
    <source>
        <dbReference type="EnsemblPlants" id="OBART09G03470.2"/>
    </source>
</evidence>
<dbReference type="PaxDb" id="65489-OBART09G03470.2"/>